<accession>E4T2G7</accession>
<dbReference type="OrthoDB" id="9801689at2"/>
<dbReference type="STRING" id="694427.Palpr_0757"/>
<dbReference type="SMART" id="SM00729">
    <property type="entry name" value="Elp3"/>
    <property type="match status" value="1"/>
</dbReference>
<evidence type="ECO:0000259" key="7">
    <source>
        <dbReference type="PROSITE" id="PS51918"/>
    </source>
</evidence>
<evidence type="ECO:0000256" key="6">
    <source>
        <dbReference type="ARBA" id="ARBA00023014"/>
    </source>
</evidence>
<evidence type="ECO:0000256" key="2">
    <source>
        <dbReference type="ARBA" id="ARBA00022485"/>
    </source>
</evidence>
<dbReference type="InterPro" id="IPR058240">
    <property type="entry name" value="rSAM_sf"/>
</dbReference>
<dbReference type="KEGG" id="ppn:Palpr_0757"/>
<proteinExistence type="predicted"/>
<reference key="1">
    <citation type="submission" date="2010-11" db="EMBL/GenBank/DDBJ databases">
        <title>The complete genome of Paludibacter propionicigenes DSM 17365.</title>
        <authorList>
            <consortium name="US DOE Joint Genome Institute (JGI-PGF)"/>
            <person name="Lucas S."/>
            <person name="Copeland A."/>
            <person name="Lapidus A."/>
            <person name="Bruce D."/>
            <person name="Goodwin L."/>
            <person name="Pitluck S."/>
            <person name="Kyrpides N."/>
            <person name="Mavromatis K."/>
            <person name="Ivanova N."/>
            <person name="Munk A.C."/>
            <person name="Brettin T."/>
            <person name="Detter J.C."/>
            <person name="Han C."/>
            <person name="Tapia R."/>
            <person name="Land M."/>
            <person name="Hauser L."/>
            <person name="Markowitz V."/>
            <person name="Cheng J.-F."/>
            <person name="Hugenholtz P."/>
            <person name="Woyke T."/>
            <person name="Wu D."/>
            <person name="Gronow S."/>
            <person name="Wellnitz S."/>
            <person name="Brambilla E."/>
            <person name="Klenk H.-P."/>
            <person name="Eisen J.A."/>
        </authorList>
    </citation>
    <scope>NUCLEOTIDE SEQUENCE</scope>
    <source>
        <strain>WB4</strain>
    </source>
</reference>
<organism evidence="8 9">
    <name type="scientific">Paludibacter propionicigenes (strain DSM 17365 / JCM 13257 / WB4)</name>
    <dbReference type="NCBI Taxonomy" id="694427"/>
    <lineage>
        <taxon>Bacteria</taxon>
        <taxon>Pseudomonadati</taxon>
        <taxon>Bacteroidota</taxon>
        <taxon>Bacteroidia</taxon>
        <taxon>Bacteroidales</taxon>
        <taxon>Paludibacteraceae</taxon>
        <taxon>Paludibacter</taxon>
    </lineage>
</organism>
<dbReference type="PROSITE" id="PS51918">
    <property type="entry name" value="RADICAL_SAM"/>
    <property type="match status" value="1"/>
</dbReference>
<dbReference type="GO" id="GO:0003824">
    <property type="term" value="F:catalytic activity"/>
    <property type="evidence" value="ECO:0007669"/>
    <property type="project" value="InterPro"/>
</dbReference>
<dbReference type="Proteomes" id="UP000008718">
    <property type="component" value="Chromosome"/>
</dbReference>
<protein>
    <recommendedName>
        <fullName evidence="7">Radical SAM core domain-containing protein</fullName>
    </recommendedName>
</protein>
<evidence type="ECO:0000313" key="8">
    <source>
        <dbReference type="EMBL" id="ADQ78911.1"/>
    </source>
</evidence>
<dbReference type="HOGENOM" id="CLU_060920_0_0_10"/>
<feature type="domain" description="Radical SAM core" evidence="7">
    <location>
        <begin position="25"/>
        <end position="268"/>
    </location>
</feature>
<dbReference type="NCBIfam" id="TIGR01212">
    <property type="entry name" value="TIGR01212 family radical SAM protein"/>
    <property type="match status" value="1"/>
</dbReference>
<dbReference type="Gene3D" id="3.80.30.20">
    <property type="entry name" value="tm_1862 like domain"/>
    <property type="match status" value="1"/>
</dbReference>
<dbReference type="SFLD" id="SFLDG01091">
    <property type="entry name" value="uncharacterized_CHP01210-like"/>
    <property type="match status" value="1"/>
</dbReference>
<dbReference type="InterPro" id="IPR023404">
    <property type="entry name" value="rSAM_horseshoe"/>
</dbReference>
<dbReference type="EMBL" id="CP002345">
    <property type="protein sequence ID" value="ADQ78911.1"/>
    <property type="molecule type" value="Genomic_DNA"/>
</dbReference>
<dbReference type="GO" id="GO:0046872">
    <property type="term" value="F:metal ion binding"/>
    <property type="evidence" value="ECO:0007669"/>
    <property type="project" value="UniProtKB-KW"/>
</dbReference>
<dbReference type="SFLD" id="SFLDG01086">
    <property type="entry name" value="elongater_protein-like"/>
    <property type="match status" value="1"/>
</dbReference>
<reference evidence="8 9" key="2">
    <citation type="journal article" date="2011" name="Stand. Genomic Sci.">
        <title>Complete genome sequence of Paludibacter propionicigenes type strain (WB4).</title>
        <authorList>
            <person name="Gronow S."/>
            <person name="Munk C."/>
            <person name="Lapidus A."/>
            <person name="Nolan M."/>
            <person name="Lucas S."/>
            <person name="Hammon N."/>
            <person name="Deshpande S."/>
            <person name="Cheng J.F."/>
            <person name="Tapia R."/>
            <person name="Han C."/>
            <person name="Goodwin L."/>
            <person name="Pitluck S."/>
            <person name="Liolios K."/>
            <person name="Ivanova N."/>
            <person name="Mavromatis K."/>
            <person name="Mikhailova N."/>
            <person name="Pati A."/>
            <person name="Chen A."/>
            <person name="Palaniappan K."/>
            <person name="Land M."/>
            <person name="Hauser L."/>
            <person name="Chang Y.J."/>
            <person name="Jeffries C.D."/>
            <person name="Brambilla E."/>
            <person name="Rohde M."/>
            <person name="Goker M."/>
            <person name="Detter J.C."/>
            <person name="Woyke T."/>
            <person name="Bristow J."/>
            <person name="Eisen J.A."/>
            <person name="Markowitz V."/>
            <person name="Hugenholtz P."/>
            <person name="Kyrpides N.C."/>
            <person name="Klenk H.P."/>
        </authorList>
    </citation>
    <scope>NUCLEOTIDE SEQUENCE [LARGE SCALE GENOMIC DNA]</scope>
    <source>
        <strain evidence="9">DSM 17365 / JCM 13257 / WB4</strain>
    </source>
</reference>
<dbReference type="SUPFAM" id="SSF102114">
    <property type="entry name" value="Radical SAM enzymes"/>
    <property type="match status" value="1"/>
</dbReference>
<evidence type="ECO:0000256" key="1">
    <source>
        <dbReference type="ARBA" id="ARBA00001966"/>
    </source>
</evidence>
<dbReference type="InterPro" id="IPR006638">
    <property type="entry name" value="Elp3/MiaA/NifB-like_rSAM"/>
</dbReference>
<keyword evidence="5" id="KW-0408">Iron</keyword>
<dbReference type="SFLD" id="SFLDS00029">
    <property type="entry name" value="Radical_SAM"/>
    <property type="match status" value="1"/>
</dbReference>
<keyword evidence="9" id="KW-1185">Reference proteome</keyword>
<evidence type="ECO:0000313" key="9">
    <source>
        <dbReference type="Proteomes" id="UP000008718"/>
    </source>
</evidence>
<keyword evidence="3" id="KW-0949">S-adenosyl-L-methionine</keyword>
<keyword evidence="2" id="KW-0004">4Fe-4S</keyword>
<dbReference type="InterPro" id="IPR039661">
    <property type="entry name" value="ELP3"/>
</dbReference>
<dbReference type="Pfam" id="PF04055">
    <property type="entry name" value="Radical_SAM"/>
    <property type="match status" value="1"/>
</dbReference>
<dbReference type="PANTHER" id="PTHR11135:SF1">
    <property type="entry name" value="PROTEIN YHCC"/>
    <property type="match status" value="1"/>
</dbReference>
<evidence type="ECO:0000256" key="4">
    <source>
        <dbReference type="ARBA" id="ARBA00022723"/>
    </source>
</evidence>
<dbReference type="RefSeq" id="WP_013444280.1">
    <property type="nucleotide sequence ID" value="NC_014734.1"/>
</dbReference>
<sequence length="318" mass="36887">MTEIKPIQLPDQQRYLNYNQVMKSEFAERIQKISINAGFTCPNRDGSKGRGGCTYCNNQSFSPEYCKPIKTVSQQVEEGINFFKHKYENQFYLAYFQSYTNTYDSLDKLKAIYEEALSHPQVKGIVVGTRPDCVNDELLDYFEELSKSVYVMIEYGIESTNDETLEFINRGHNYACAEEAIRSTAKRGIKTGAHLILGLPREDSETVLSHADKISKLPLTAIKLHQLQLIRKTVMAKQYIEHPEWFNLYTANEYIDLLIDFIERLNPEIAIERFISQSPPSLIIAPEWGLKNFEFAVKIEKRLIERDTWQGKHFVKKE</sequence>
<dbReference type="InterPro" id="IPR005911">
    <property type="entry name" value="YhcC-like"/>
</dbReference>
<dbReference type="AlphaFoldDB" id="E4T2G7"/>
<keyword evidence="6" id="KW-0411">Iron-sulfur</keyword>
<dbReference type="eggNOG" id="COG1242">
    <property type="taxonomic scope" value="Bacteria"/>
</dbReference>
<evidence type="ECO:0000256" key="3">
    <source>
        <dbReference type="ARBA" id="ARBA00022691"/>
    </source>
</evidence>
<gene>
    <name evidence="8" type="ordered locus">Palpr_0757</name>
</gene>
<comment type="cofactor">
    <cofactor evidence="1">
        <name>[4Fe-4S] cluster</name>
        <dbReference type="ChEBI" id="CHEBI:49883"/>
    </cofactor>
</comment>
<dbReference type="Pfam" id="PF16199">
    <property type="entry name" value="Radical_SAM_C"/>
    <property type="match status" value="1"/>
</dbReference>
<dbReference type="InterPro" id="IPR032432">
    <property type="entry name" value="Radical_SAM_C"/>
</dbReference>
<evidence type="ECO:0000256" key="5">
    <source>
        <dbReference type="ARBA" id="ARBA00023004"/>
    </source>
</evidence>
<name>E4T2G7_PALPW</name>
<dbReference type="GO" id="GO:0051539">
    <property type="term" value="F:4 iron, 4 sulfur cluster binding"/>
    <property type="evidence" value="ECO:0007669"/>
    <property type="project" value="UniProtKB-KW"/>
</dbReference>
<dbReference type="PANTHER" id="PTHR11135">
    <property type="entry name" value="HISTONE ACETYLTRANSFERASE-RELATED"/>
    <property type="match status" value="1"/>
</dbReference>
<keyword evidence="4" id="KW-0479">Metal-binding</keyword>
<dbReference type="InterPro" id="IPR007197">
    <property type="entry name" value="rSAM"/>
</dbReference>